<evidence type="ECO:0000256" key="4">
    <source>
        <dbReference type="ARBA" id="ARBA00022801"/>
    </source>
</evidence>
<gene>
    <name evidence="5" type="ORF">B1C78_15045</name>
</gene>
<dbReference type="GO" id="GO:0016485">
    <property type="term" value="P:protein processing"/>
    <property type="evidence" value="ECO:0007669"/>
    <property type="project" value="TreeGrafter"/>
</dbReference>
<keyword evidence="3" id="KW-0064">Aspartyl protease</keyword>
<dbReference type="STRING" id="108003.B1C78_15045"/>
<dbReference type="EMBL" id="MVBK01000101">
    <property type="protein sequence ID" value="OOG22439.1"/>
    <property type="molecule type" value="Genomic_DNA"/>
</dbReference>
<organism evidence="5 6">
    <name type="scientific">Thioalkalivibrio denitrificans</name>
    <dbReference type="NCBI Taxonomy" id="108003"/>
    <lineage>
        <taxon>Bacteria</taxon>
        <taxon>Pseudomonadati</taxon>
        <taxon>Pseudomonadota</taxon>
        <taxon>Gammaproteobacteria</taxon>
        <taxon>Chromatiales</taxon>
        <taxon>Ectothiorhodospiraceae</taxon>
        <taxon>Thioalkalivibrio</taxon>
    </lineage>
</organism>
<keyword evidence="4" id="KW-0378">Hydrolase</keyword>
<dbReference type="PANTHER" id="PTHR30302:SF1">
    <property type="entry name" value="HYDROGENASE 2 MATURATION PROTEASE"/>
    <property type="match status" value="1"/>
</dbReference>
<dbReference type="GO" id="GO:0004190">
    <property type="term" value="F:aspartic-type endopeptidase activity"/>
    <property type="evidence" value="ECO:0007669"/>
    <property type="project" value="UniProtKB-KW"/>
</dbReference>
<dbReference type="SUPFAM" id="SSF53163">
    <property type="entry name" value="HybD-like"/>
    <property type="match status" value="1"/>
</dbReference>
<dbReference type="CDD" id="cd06062">
    <property type="entry name" value="H2MP_MemB-H2up"/>
    <property type="match status" value="1"/>
</dbReference>
<dbReference type="GO" id="GO:0008047">
    <property type="term" value="F:enzyme activator activity"/>
    <property type="evidence" value="ECO:0007669"/>
    <property type="project" value="InterPro"/>
</dbReference>
<name>A0A1V3NBF7_9GAMM</name>
<dbReference type="InterPro" id="IPR000671">
    <property type="entry name" value="Peptidase_A31"/>
</dbReference>
<dbReference type="RefSeq" id="WP_077279979.1">
    <property type="nucleotide sequence ID" value="NZ_MVBK01000101.1"/>
</dbReference>
<evidence type="ECO:0000313" key="5">
    <source>
        <dbReference type="EMBL" id="OOG22439.1"/>
    </source>
</evidence>
<keyword evidence="2" id="KW-0645">Protease</keyword>
<evidence type="ECO:0000313" key="6">
    <source>
        <dbReference type="Proteomes" id="UP000189462"/>
    </source>
</evidence>
<accession>A0A1V3NBF7</accession>
<dbReference type="AlphaFoldDB" id="A0A1V3NBF7"/>
<proteinExistence type="inferred from homology"/>
<dbReference type="Pfam" id="PF01750">
    <property type="entry name" value="HycI"/>
    <property type="match status" value="1"/>
</dbReference>
<sequence>MQAEPSHFAQNDPRTLVLGLGNTLLQDEGIGVHVIGELARLGPDASGVDYVDGGTLSFTLAGVIVESDALIVVDTAQLDSAPGTVRVFEGAEMDAFVGSGRKTSVHEVSLRDLLAIATLEGRLPARRALIGIQPEVLDWGESLSPAVAAAVPLACTEVRALLERWTA</sequence>
<dbReference type="InterPro" id="IPR023430">
    <property type="entry name" value="Pept_HybD-like_dom_sf"/>
</dbReference>
<comment type="caution">
    <text evidence="5">The sequence shown here is derived from an EMBL/GenBank/DDBJ whole genome shotgun (WGS) entry which is preliminary data.</text>
</comment>
<dbReference type="Gene3D" id="3.40.50.1450">
    <property type="entry name" value="HybD-like"/>
    <property type="match status" value="1"/>
</dbReference>
<keyword evidence="6" id="KW-1185">Reference proteome</keyword>
<dbReference type="OrthoDB" id="9792731at2"/>
<comment type="similarity">
    <text evidence="1">Belongs to the peptidase A31 family.</text>
</comment>
<dbReference type="PRINTS" id="PR00446">
    <property type="entry name" value="HYDRGNUPTAKE"/>
</dbReference>
<dbReference type="NCBIfam" id="TIGR00072">
    <property type="entry name" value="hydrog_prot"/>
    <property type="match status" value="1"/>
</dbReference>
<dbReference type="Proteomes" id="UP000189462">
    <property type="component" value="Unassembled WGS sequence"/>
</dbReference>
<evidence type="ECO:0000256" key="2">
    <source>
        <dbReference type="ARBA" id="ARBA00022670"/>
    </source>
</evidence>
<evidence type="ECO:0000256" key="3">
    <source>
        <dbReference type="ARBA" id="ARBA00022750"/>
    </source>
</evidence>
<evidence type="ECO:0000256" key="1">
    <source>
        <dbReference type="ARBA" id="ARBA00006814"/>
    </source>
</evidence>
<dbReference type="PANTHER" id="PTHR30302">
    <property type="entry name" value="HYDROGENASE 1 MATURATION PROTEASE"/>
    <property type="match status" value="1"/>
</dbReference>
<reference evidence="5 6" key="1">
    <citation type="submission" date="2017-02" db="EMBL/GenBank/DDBJ databases">
        <title>Genomic diversity within the haloalkaliphilic genus Thioalkalivibrio.</title>
        <authorList>
            <person name="Ahn A.-C."/>
            <person name="Meier-Kolthoff J."/>
            <person name="Overmars L."/>
            <person name="Richter M."/>
            <person name="Woyke T."/>
            <person name="Sorokin D.Y."/>
            <person name="Muyzer G."/>
        </authorList>
    </citation>
    <scope>NUCLEOTIDE SEQUENCE [LARGE SCALE GENOMIC DNA]</scope>
    <source>
        <strain evidence="5 6">ALJD</strain>
    </source>
</reference>
<protein>
    <submittedName>
        <fullName evidence="5">Peptidase M52</fullName>
    </submittedName>
</protein>